<dbReference type="EMBL" id="CAJVQC010080273">
    <property type="protein sequence ID" value="CAG8817858.1"/>
    <property type="molecule type" value="Genomic_DNA"/>
</dbReference>
<protein>
    <submittedName>
        <fullName evidence="1">24997_t:CDS:1</fullName>
    </submittedName>
</protein>
<keyword evidence="2" id="KW-1185">Reference proteome</keyword>
<gene>
    <name evidence="1" type="ORF">RPERSI_LOCUS24788</name>
</gene>
<name>A0ACA9RZV2_9GLOM</name>
<reference evidence="1" key="1">
    <citation type="submission" date="2021-06" db="EMBL/GenBank/DDBJ databases">
        <authorList>
            <person name="Kallberg Y."/>
            <person name="Tangrot J."/>
            <person name="Rosling A."/>
        </authorList>
    </citation>
    <scope>NUCLEOTIDE SEQUENCE</scope>
    <source>
        <strain evidence="1">MA461A</strain>
    </source>
</reference>
<sequence>LQPAQNNPTNQPTHILPRPGNVNFCKIKIDKGYEPEVEKEKAFETPDKAEERYRFILPDQKLQSYLYTSSFSCKTSMKEVLFVIDQLKSYDVAKDIMSLRANETIEQMLLYPNQKQKLAKNQVTKILISYDENYLLFEVEENEDNRMFNKFKYKDEVLDKAEDFYTSKVSNSDLFDNLW</sequence>
<proteinExistence type="predicted"/>
<evidence type="ECO:0000313" key="2">
    <source>
        <dbReference type="Proteomes" id="UP000789920"/>
    </source>
</evidence>
<dbReference type="Proteomes" id="UP000789920">
    <property type="component" value="Unassembled WGS sequence"/>
</dbReference>
<feature type="non-terminal residue" evidence="1">
    <location>
        <position position="179"/>
    </location>
</feature>
<comment type="caution">
    <text evidence="1">The sequence shown here is derived from an EMBL/GenBank/DDBJ whole genome shotgun (WGS) entry which is preliminary data.</text>
</comment>
<accession>A0ACA9RZV2</accession>
<organism evidence="1 2">
    <name type="scientific">Racocetra persica</name>
    <dbReference type="NCBI Taxonomy" id="160502"/>
    <lineage>
        <taxon>Eukaryota</taxon>
        <taxon>Fungi</taxon>
        <taxon>Fungi incertae sedis</taxon>
        <taxon>Mucoromycota</taxon>
        <taxon>Glomeromycotina</taxon>
        <taxon>Glomeromycetes</taxon>
        <taxon>Diversisporales</taxon>
        <taxon>Gigasporaceae</taxon>
        <taxon>Racocetra</taxon>
    </lineage>
</organism>
<feature type="non-terminal residue" evidence="1">
    <location>
        <position position="1"/>
    </location>
</feature>
<evidence type="ECO:0000313" key="1">
    <source>
        <dbReference type="EMBL" id="CAG8817858.1"/>
    </source>
</evidence>